<feature type="non-terminal residue" evidence="1">
    <location>
        <position position="138"/>
    </location>
</feature>
<protein>
    <submittedName>
        <fullName evidence="1">Uncharacterized protein</fullName>
    </submittedName>
</protein>
<dbReference type="AlphaFoldDB" id="A0A0G0ZMT0"/>
<proteinExistence type="predicted"/>
<organism evidence="1 2">
    <name type="scientific">candidate division WWE3 bacterium GW2011_GWB1_41_6</name>
    <dbReference type="NCBI Taxonomy" id="1619112"/>
    <lineage>
        <taxon>Bacteria</taxon>
        <taxon>Katanobacteria</taxon>
    </lineage>
</organism>
<gene>
    <name evidence="1" type="ORF">UU72_C0050G0012</name>
</gene>
<name>A0A0G0ZMT0_UNCKA</name>
<sequence>MVIEEDPGQSDQLQFIRSKQEAPSKLAKKWSTSTVSEVRVGSASRPKRETTTAIESKSFPTFEKEVASLQEAKQQETVWRSLRDRGIPTYEMFKIATRQTSAGENKYYVVTEDLMKDGECYVLSRNNVRQNKEDAAPE</sequence>
<dbReference type="Proteomes" id="UP000034163">
    <property type="component" value="Unassembled WGS sequence"/>
</dbReference>
<accession>A0A0G0ZMT0</accession>
<dbReference type="EMBL" id="LCBS01000050">
    <property type="protein sequence ID" value="KKS14278.1"/>
    <property type="molecule type" value="Genomic_DNA"/>
</dbReference>
<evidence type="ECO:0000313" key="2">
    <source>
        <dbReference type="Proteomes" id="UP000034163"/>
    </source>
</evidence>
<comment type="caution">
    <text evidence="1">The sequence shown here is derived from an EMBL/GenBank/DDBJ whole genome shotgun (WGS) entry which is preliminary data.</text>
</comment>
<evidence type="ECO:0000313" key="1">
    <source>
        <dbReference type="EMBL" id="KKS14278.1"/>
    </source>
</evidence>
<reference evidence="1 2" key="1">
    <citation type="journal article" date="2015" name="Nature">
        <title>rRNA introns, odd ribosomes, and small enigmatic genomes across a large radiation of phyla.</title>
        <authorList>
            <person name="Brown C.T."/>
            <person name="Hug L.A."/>
            <person name="Thomas B.C."/>
            <person name="Sharon I."/>
            <person name="Castelle C.J."/>
            <person name="Singh A."/>
            <person name="Wilkins M.J."/>
            <person name="Williams K.H."/>
            <person name="Banfield J.F."/>
        </authorList>
    </citation>
    <scope>NUCLEOTIDE SEQUENCE [LARGE SCALE GENOMIC DNA]</scope>
</reference>